<proteinExistence type="predicted"/>
<dbReference type="Gramene" id="ERM96495">
    <property type="protein sequence ID" value="ERM96495"/>
    <property type="gene ID" value="AMTR_s00001p00260620"/>
</dbReference>
<evidence type="ECO:0000313" key="2">
    <source>
        <dbReference type="Proteomes" id="UP000017836"/>
    </source>
</evidence>
<gene>
    <name evidence="1" type="ORF">AMTR_s00001p00260620</name>
</gene>
<dbReference type="Proteomes" id="UP000017836">
    <property type="component" value="Unassembled WGS sequence"/>
</dbReference>
<name>W1NMJ7_AMBTC</name>
<dbReference type="HOGENOM" id="CLU_2674359_0_0_1"/>
<sequence length="75" mass="8502">MSITNVHHQIEDKFCHRSYANKPRQTTVLAPVIVVVRQRRGVDDGRVLTSGGGEKEASMIVGYRQVVEEKKTKHE</sequence>
<keyword evidence="2" id="KW-1185">Reference proteome</keyword>
<dbReference type="EMBL" id="KI397142">
    <property type="protein sequence ID" value="ERM96495.1"/>
    <property type="molecule type" value="Genomic_DNA"/>
</dbReference>
<dbReference type="AlphaFoldDB" id="W1NMJ7"/>
<accession>W1NMJ7</accession>
<protein>
    <submittedName>
        <fullName evidence="1">Uncharacterized protein</fullName>
    </submittedName>
</protein>
<evidence type="ECO:0000313" key="1">
    <source>
        <dbReference type="EMBL" id="ERM96495.1"/>
    </source>
</evidence>
<organism evidence="1 2">
    <name type="scientific">Amborella trichopoda</name>
    <dbReference type="NCBI Taxonomy" id="13333"/>
    <lineage>
        <taxon>Eukaryota</taxon>
        <taxon>Viridiplantae</taxon>
        <taxon>Streptophyta</taxon>
        <taxon>Embryophyta</taxon>
        <taxon>Tracheophyta</taxon>
        <taxon>Spermatophyta</taxon>
        <taxon>Magnoliopsida</taxon>
        <taxon>Amborellales</taxon>
        <taxon>Amborellaceae</taxon>
        <taxon>Amborella</taxon>
    </lineage>
</organism>
<reference evidence="2" key="1">
    <citation type="journal article" date="2013" name="Science">
        <title>The Amborella genome and the evolution of flowering plants.</title>
        <authorList>
            <consortium name="Amborella Genome Project"/>
        </authorList>
    </citation>
    <scope>NUCLEOTIDE SEQUENCE [LARGE SCALE GENOMIC DNA]</scope>
</reference>